<comment type="function">
    <text evidence="18">Cytosolic calcium-activated calcium channel that mediates the release of Ca(2+) from the sarcoplasmic reticulum into the cytosol and thereby plays a key role in triggering muscle contraction following depolarization of T-tubules. Repeated very high-level exercise increases the open probability of the channel and leads to Ca(2+) leaking into the cytoplasm. Can also mediate the release of Ca(2+) from intracellular stores in neurons, and may thereby promote prolonged Ca(2+) signaling in the brain. Required for normal embryonic development of muscle fibers and skeletal muscle. Required for normal heart morphogenesis, skin development and ossification during embryogenesis.</text>
</comment>
<dbReference type="InterPro" id="IPR013333">
    <property type="entry name" value="Ryan_recept"/>
</dbReference>
<feature type="compositionally biased region" description="Acidic residues" evidence="20">
    <location>
        <begin position="1392"/>
        <end position="1403"/>
    </location>
</feature>
<dbReference type="InterPro" id="IPR013320">
    <property type="entry name" value="ConA-like_dom_sf"/>
</dbReference>
<name>A0ABM1KNY0_GEKJA</name>
<keyword evidence="5" id="KW-0406">Ion transport</keyword>
<dbReference type="PRINTS" id="PR00795">
    <property type="entry name" value="RYANODINER"/>
</dbReference>
<keyword evidence="6" id="KW-0407">Ion channel</keyword>
<dbReference type="InterPro" id="IPR043136">
    <property type="entry name" value="B30.2/SPRY_sf"/>
</dbReference>
<keyword evidence="13" id="KW-0675">Receptor</keyword>
<dbReference type="InterPro" id="IPR035762">
    <property type="entry name" value="SPRY3_RyR"/>
</dbReference>
<feature type="domain" description="B30.2/SPRY" evidence="21">
    <location>
        <begin position="824"/>
        <end position="1036"/>
    </location>
</feature>
<keyword evidence="3" id="KW-0217">Developmental protein</keyword>
<dbReference type="Pfam" id="PF02026">
    <property type="entry name" value="RyR"/>
    <property type="match status" value="4"/>
</dbReference>
<dbReference type="GeneID" id="107117768"/>
<feature type="compositionally biased region" description="Basic and acidic residues" evidence="20">
    <location>
        <begin position="1367"/>
        <end position="1390"/>
    </location>
</feature>
<keyword evidence="4" id="KW-0597">Phosphoprotein</keyword>
<feature type="domain" description="B30.2/SPRY" evidence="21">
    <location>
        <begin position="483"/>
        <end position="678"/>
    </location>
</feature>
<evidence type="ECO:0000256" key="12">
    <source>
        <dbReference type="ARBA" id="ARBA00022951"/>
    </source>
</evidence>
<evidence type="ECO:0000256" key="20">
    <source>
        <dbReference type="SAM" id="MobiDB-lite"/>
    </source>
</evidence>
<feature type="compositionally biased region" description="Basic and acidic residues" evidence="20">
    <location>
        <begin position="829"/>
        <end position="848"/>
    </location>
</feature>
<organism evidence="22 23">
    <name type="scientific">Gekko japonicus</name>
    <name type="common">Schlegel's Japanese gecko</name>
    <dbReference type="NCBI Taxonomy" id="146911"/>
    <lineage>
        <taxon>Eukaryota</taxon>
        <taxon>Metazoa</taxon>
        <taxon>Chordata</taxon>
        <taxon>Craniata</taxon>
        <taxon>Vertebrata</taxon>
        <taxon>Euteleostomi</taxon>
        <taxon>Lepidosauria</taxon>
        <taxon>Squamata</taxon>
        <taxon>Bifurcata</taxon>
        <taxon>Gekkota</taxon>
        <taxon>Gekkonidae</taxon>
        <taxon>Gekkoninae</taxon>
        <taxon>Gekko</taxon>
    </lineage>
</organism>
<feature type="region of interest" description="Disordered" evidence="20">
    <location>
        <begin position="2874"/>
        <end position="2903"/>
    </location>
</feature>
<dbReference type="Gene3D" id="6.20.350.10">
    <property type="match status" value="1"/>
</dbReference>
<dbReference type="SMART" id="SM00449">
    <property type="entry name" value="SPRY"/>
    <property type="match status" value="3"/>
</dbReference>
<comment type="subunit">
    <text evidence="19">Homotetramer. Can also form heterotetramers with RYR2. Identified in a complex composed of RYR1, PDE4D, PKA, FKBP1A and protein phosphatase 1 (PP1). Repeated very high-level exercise decreases interaction with PDE4D and protein phosphatase 1 (PP1). Interacts with CALM; CALM with bound calcium inhibits the RYR1 channel activity. Interacts with S100A1. Interacts with FKBP1A; this stabilizes the closed conformation of the channel. Interacts with CACNA1S; interaction with CACNA1S is important for activation of the RYR1 channel. Interacts with CACNB1. Interacts with TRDN and ASPH; these interactions stimulate RYR1 channel activity. Interacts with SELENON. Interacts with scorpion calcins (AC P0DPT1; AC P0DM30; AC A0A1L4BJ42; AC P59868; AC P60254; AC B8QG00; AC L0GBR1; AC P60252; AC P60253).</text>
</comment>
<evidence type="ECO:0000256" key="2">
    <source>
        <dbReference type="ARBA" id="ARBA00014291"/>
    </source>
</evidence>
<dbReference type="PROSITE" id="PS50188">
    <property type="entry name" value="B302_SPRY"/>
    <property type="match status" value="2"/>
</dbReference>
<evidence type="ECO:0000256" key="8">
    <source>
        <dbReference type="ARBA" id="ARBA00022741"/>
    </source>
</evidence>
<evidence type="ECO:0000256" key="6">
    <source>
        <dbReference type="ARBA" id="ARBA00022673"/>
    </source>
</evidence>
<evidence type="ECO:0000256" key="17">
    <source>
        <dbReference type="ARBA" id="ARBA00033030"/>
    </source>
</evidence>
<keyword evidence="22" id="KW-1185">Reference proteome</keyword>
<dbReference type="Pfam" id="PF21119">
    <property type="entry name" value="RYDR_Jsol"/>
    <property type="match status" value="1"/>
</dbReference>
<dbReference type="InterPro" id="IPR003877">
    <property type="entry name" value="SPRY_dom"/>
</dbReference>
<comment type="subcellular location">
    <subcellularLocation>
        <location evidence="1">Sarcoplasmic reticulum membrane</location>
        <topology evidence="1">Multi-pass membrane protein</topology>
    </subcellularLocation>
</comment>
<evidence type="ECO:0000256" key="1">
    <source>
        <dbReference type="ARBA" id="ARBA00004326"/>
    </source>
</evidence>
<dbReference type="InterPro" id="IPR001870">
    <property type="entry name" value="B30.2/SPRY"/>
</dbReference>
<keyword evidence="11" id="KW-0067">ATP-binding</keyword>
<dbReference type="InterPro" id="IPR000699">
    <property type="entry name" value="RIH_dom"/>
</dbReference>
<evidence type="ECO:0000256" key="13">
    <source>
        <dbReference type="ARBA" id="ARBA00023170"/>
    </source>
</evidence>
<keyword evidence="12" id="KW-0703">Sarcoplasmic reticulum</keyword>
<keyword evidence="10" id="KW-0106">Calcium</keyword>
<dbReference type="CDD" id="cd12879">
    <property type="entry name" value="SPRY3_RyR"/>
    <property type="match status" value="1"/>
</dbReference>
<evidence type="ECO:0000256" key="11">
    <source>
        <dbReference type="ARBA" id="ARBA00022840"/>
    </source>
</evidence>
<keyword evidence="5" id="KW-0109">Calcium transport</keyword>
<dbReference type="SUPFAM" id="SSF48371">
    <property type="entry name" value="ARM repeat"/>
    <property type="match status" value="1"/>
</dbReference>
<keyword evidence="6" id="KW-0107">Calcium channel</keyword>
<feature type="region of interest" description="Disordered" evidence="20">
    <location>
        <begin position="803"/>
        <end position="852"/>
    </location>
</feature>
<dbReference type="InterPro" id="IPR048581">
    <property type="entry name" value="RYDR_Jsol"/>
</dbReference>
<evidence type="ECO:0000256" key="19">
    <source>
        <dbReference type="ARBA" id="ARBA00046784"/>
    </source>
</evidence>
<keyword evidence="9" id="KW-0702">S-nitrosylation</keyword>
<sequence>MLTAVSPAPSGFPFASRCAASLIRGNRSNCALFSNNLDWLVSKLDRLEASSGILEVLYCVLIESPEVLNIIQENHIKSIISLLDKHGRNHKVLDVLCSLCVCNGVAVRSNQNLITENLLPGRELLLQTKLINYVTSRSLKGCHVEDGVDMFSAVLGDSTQTNGYKLHQGRFPLNSSKNILTMRYVQDWDSLPCRVARFVTSPGQHMLGADDVVSCCLDLSVPSISFRINGFPVQGMFENFNLDGLFFPVVSFSAGIKARFLLGGRHGDFKFLPPPGYAPCYEALLPREKMRVDPIKEYKHDFNGVRNLLGPTQSLSHTAFTPYPVDTIQIVLPPHLERIREKLAENIHELWALTRIEQGWTYGPIRDDNKRLHPCLLDFHSLPEPERNYNLQMSGETLKTLLALGCHVGMADEKAEENLKKTKLPKTYMMSNGYKPAPLDLNHVKLTPAQNTLVDKLAENGHNVWARDRVQQGWTYSAVQDIKNKRNPRLVPYSLLDERTKKTNRDSLREAVRTLIGYGYNIEPPDQETSQDLTKVRSEKVRIFRAEQFYAVKSGKWYFEFEAVTTGEMRVGWARPNVRPDVELGADELSYVFNGHRGQRWHIGSEPFGRPWQSGDVVGCMIDFVDNNIMFTLNGEMLISDSGSELAFKEIEIGDGFIPVCSLGLSQVGRLNLGQDVSTLRYFTICGLQEGFEPFAINMKRDITMWFSKSLPQFASVPAEHPHYEVSRIDGTVDNPPCLKLTHRTFGSQNAMVELLFLRLSMPVQFHEKFKVMAGTTPLTHALTIPEEDVKDVDLDSEFEQLKKTASRKEAEEAEKEKQGPPPPGAPKEPPKEPPKVENEKDSSTEKSKTKRGFLFKAKKATTFITPPPVVPTVPRLEEEVVPDNRDDPEIIMNTTTYYYSVRIFAGQEPTCVWVGWVTPDYHQHDVNFDLTKVRNVTITMGDDKGNIHDSVKRSNCYMVWGGDFVSSTQQTRVSTVDLVIGCLVDLAMGLMTFTANGKEVNTFFQVEPNTKLFPAVFTLPTSQNVIQFELGKLKNIMPISAAMFRSERKNPEPQSPPRLVIQMLTPMTWSRMPNDFLRVDVGRISDRHGWMVECTEPNIMMALHIPEESRCIDILELSERLELLKFHSHTLKLYCAVCALGNNRVAHALCSHVDESQLLYTIESNHLPGLLRSGYYDLLISMHLESAKRSRLMMNSEFIVPMTEETKTIKLFPDSSKKPGLPGVGMSACLRPPLHFSDTCFISTNSELYQLSPSIPLDSLKVKAIAMLTEAVQDGGQHTRDPVGGSVEFQFVPVLKLTCTLLIMGVFEDEDVRHILKMIEPNVFSESKEEEEVAEAGGEGGEEGEEQAEEEEEEAAEEEEEDEGAEKEAGGGQKEEAEEGETRELKAIEAGEAEAKEDEEGLEEGLLQMTLPESVKLQMCHLLQFFCDRELQHRVEAIIAFSECYMDNLQTNQRKRYNTLMLAFTMSAAETARRTREFRSPPQEQINMLLHFKNGADEEECPVPEEIRDELLEFHADLLSHCGIQAEGEEEEQAEDQSFHRRLMSLVEKVASFRKKKEELEEEQPPEEEPTPSTLQELISHTMVHWAKESFIQSPELVRVMFSLLHRQYDGLGELIRALPKAYTINANSVEDTMSLLESLGQIRSLLIVQMGPEEENLMIQSIGNIMNNKVFYQHPNLMRALGMHETVMEVMVNVLGGGDSKEIRFPKMVTNCCRFLCYFCRISRQNQRSMFDHLSYLLENSGIGLGMRGSTPLDVAAASVIDNNELALALQEQDLEKWPSKTSKGKVTGILSGIGCRSEGRESVEENANVVVRLLIRRPECFGPALRGEGGNGLLAAIEEAIQISQDPARDGPTVKKDRRRELFGGEEAHEENRVHLGNAIMSFYAALIDLLGRCAPEMHLIQAGKGEALRIRAILRSLVPLEDLVGVISLPLQIPAFGKGCLQHHRDGAGPEPKKRYLCLALLPLITKCAPLFAGTEHRAIMVDSMLHTIYRLSRGRSLTKAQRDVIEECLMALCRYIRPSMLQHLLRRLVFDVPILNEFAKMSLKLLTNHYERCWKYYCLPTGWANYGVTSEEELHLTRKLFWGIFESLSHKKFDSELYKLAMPCLCAIAGAIPPDYVDASYSSKTEKKASVDAEGNFDPKPIETLNVIIPEKLDSFINKYAEYTHEKWAFDKIQNNWTFGETYDEEAKTNPMLRPYKTFSEKDKEIYRWPIKESLKAMIAWEWTVEKAREGEEEKTEKKKSRKISQTAQVYDPSHGYNPQPMDLSGATLSRELQAMAEQLAENYHNTWGRKKKLELEAKGGGTHPLLVPYDTLTAKEKARDREKAQELLKFLQLNGYAVTRGLKDMELDTSSIEKRFAYGFLKQLLKWMDTSQEFIAHLEAVVSSGRVEKSPHEQEIKFFAKILLPLINQYFTNHCLYFLSTPAKVLGSGGHASNKEKEMITSLFCKLAALVRHRVSLFGTDAAAVVNCLHILARSLDARTVMKSGPEIVKAGLRSFFEGASDDIEKMVENLKLGKVSQSRTQVKGVGQNITYTTVALLPVLTSIFEHIAQHQFGDDVILDDVQVSCYRTLCSIYSLGTTKNPYVERQRPQLGECLARLAAAMPVAFLEPHINEYNPYSVYTTKSPRERAILGLPNSVEEMCPDIPVLDKLMKEISGLAESGARYTEMPHVIEVTLPMLCNYLPRWWERGSETNPQGPWCTEVTSDQLNTLLGNILKIIVNNLGIDEASWMKRLAVFAQPIVSKAKPELLRSHFIPTMEKLKKRSGKVVAEEEQLRLEAKGESEDAELLIRDEFSVLCRDLYALYPLLIRYVDNNRAKWLTEPNLDAEELFRMVGEVFIYWSKSHNFKREEQNFVVQNEINNMSFLTADSKSKMSKSGDSQSGGSDQERTKKKRRGDRYSVQTSLIVATLKKMLPIGLNMCSPTDQELINMAKTRYALKDTDEEVREFLTNNLHLQGKCENESSMRWQMALYKEMSGKAEDCNNPEKIVKRVQEVSAVLFHLELTEHPFKSKKAVWHKLLSKQRRRAVVACFRMTPLYNLPR</sequence>
<dbReference type="Proteomes" id="UP000694871">
    <property type="component" value="Unplaced"/>
</dbReference>
<evidence type="ECO:0000256" key="5">
    <source>
        <dbReference type="ARBA" id="ARBA00022568"/>
    </source>
</evidence>
<feature type="region of interest" description="Disordered" evidence="20">
    <location>
        <begin position="1326"/>
        <end position="1403"/>
    </location>
</feature>
<protein>
    <recommendedName>
        <fullName evidence="2">Ryanodine receptor 1</fullName>
    </recommendedName>
    <alternativeName>
        <fullName evidence="16">Skeletal muscle calcium release channel</fullName>
    </alternativeName>
    <alternativeName>
        <fullName evidence="14">Skeletal muscle ryanodine receptor</fullName>
    </alternativeName>
    <alternativeName>
        <fullName evidence="17">Skeletal muscle-type ryanodine receptor</fullName>
    </alternativeName>
    <alternativeName>
        <fullName evidence="15">Type 1 ryanodine receptor</fullName>
    </alternativeName>
</protein>
<dbReference type="Gene3D" id="1.10.490.160">
    <property type="match status" value="2"/>
</dbReference>
<keyword evidence="8" id="KW-0547">Nucleotide-binding</keyword>
<evidence type="ECO:0000256" key="9">
    <source>
        <dbReference type="ARBA" id="ARBA00022799"/>
    </source>
</evidence>
<dbReference type="SUPFAM" id="SSF49899">
    <property type="entry name" value="Concanavalin A-like lectins/glucanases"/>
    <property type="match status" value="2"/>
</dbReference>
<evidence type="ECO:0000256" key="7">
    <source>
        <dbReference type="ARBA" id="ARBA00022723"/>
    </source>
</evidence>
<proteinExistence type="predicted"/>
<dbReference type="InterPro" id="IPR003032">
    <property type="entry name" value="Ryanodine_rcpt"/>
</dbReference>
<dbReference type="CDD" id="cd12878">
    <property type="entry name" value="SPRY2_RyR"/>
    <property type="match status" value="1"/>
</dbReference>
<evidence type="ECO:0000256" key="15">
    <source>
        <dbReference type="ARBA" id="ARBA00032832"/>
    </source>
</evidence>
<feature type="region of interest" description="Disordered" evidence="20">
    <location>
        <begin position="2234"/>
        <end position="2264"/>
    </location>
</feature>
<dbReference type="Gene3D" id="2.60.120.920">
    <property type="match status" value="3"/>
</dbReference>
<dbReference type="PANTHER" id="PTHR46399:SF10">
    <property type="entry name" value="RYANODINE RECEPTOR 1"/>
    <property type="match status" value="1"/>
</dbReference>
<feature type="compositionally biased region" description="Basic and acidic residues" evidence="20">
    <location>
        <begin position="803"/>
        <end position="819"/>
    </location>
</feature>
<dbReference type="InterPro" id="IPR015925">
    <property type="entry name" value="Ryanodine_IP3_receptor"/>
</dbReference>
<evidence type="ECO:0000256" key="14">
    <source>
        <dbReference type="ARBA" id="ARBA00031197"/>
    </source>
</evidence>
<dbReference type="Pfam" id="PF00622">
    <property type="entry name" value="SPRY"/>
    <property type="match status" value="3"/>
</dbReference>
<feature type="compositionally biased region" description="Acidic residues" evidence="20">
    <location>
        <begin position="1329"/>
        <end position="1366"/>
    </location>
</feature>
<gene>
    <name evidence="23" type="primary">LOC107117768</name>
</gene>
<dbReference type="Pfam" id="PF01365">
    <property type="entry name" value="RYDR_ITPR"/>
    <property type="match status" value="2"/>
</dbReference>
<reference evidence="23" key="1">
    <citation type="submission" date="2025-08" db="UniProtKB">
        <authorList>
            <consortium name="RefSeq"/>
        </authorList>
    </citation>
    <scope>IDENTIFICATION</scope>
</reference>
<dbReference type="InterPro" id="IPR016024">
    <property type="entry name" value="ARM-type_fold"/>
</dbReference>
<evidence type="ECO:0000313" key="22">
    <source>
        <dbReference type="Proteomes" id="UP000694871"/>
    </source>
</evidence>
<evidence type="ECO:0000256" key="3">
    <source>
        <dbReference type="ARBA" id="ARBA00022473"/>
    </source>
</evidence>
<evidence type="ECO:0000256" key="18">
    <source>
        <dbReference type="ARBA" id="ARBA00045680"/>
    </source>
</evidence>
<dbReference type="InterPro" id="IPR035764">
    <property type="entry name" value="SPRY2_RyR"/>
</dbReference>
<evidence type="ECO:0000256" key="16">
    <source>
        <dbReference type="ARBA" id="ARBA00032969"/>
    </source>
</evidence>
<evidence type="ECO:0000259" key="21">
    <source>
        <dbReference type="PROSITE" id="PS50188"/>
    </source>
</evidence>
<keyword evidence="7" id="KW-0479">Metal-binding</keyword>
<accession>A0ABM1KNY0</accession>
<dbReference type="PANTHER" id="PTHR46399">
    <property type="entry name" value="B30.2/SPRY DOMAIN-CONTAINING PROTEIN"/>
    <property type="match status" value="1"/>
</dbReference>
<evidence type="ECO:0000256" key="4">
    <source>
        <dbReference type="ARBA" id="ARBA00022553"/>
    </source>
</evidence>
<evidence type="ECO:0000256" key="10">
    <source>
        <dbReference type="ARBA" id="ARBA00022837"/>
    </source>
</evidence>
<dbReference type="RefSeq" id="XP_015275417.1">
    <property type="nucleotide sequence ID" value="XM_015419931.1"/>
</dbReference>
<evidence type="ECO:0000313" key="23">
    <source>
        <dbReference type="RefSeq" id="XP_015275417.1"/>
    </source>
</evidence>
<keyword evidence="5" id="KW-0813">Transport</keyword>
<feature type="compositionally biased region" description="Low complexity" evidence="20">
    <location>
        <begin position="2880"/>
        <end position="2890"/>
    </location>
</feature>